<dbReference type="SUPFAM" id="SSF55073">
    <property type="entry name" value="Nucleotide cyclase"/>
    <property type="match status" value="1"/>
</dbReference>
<dbReference type="PANTHER" id="PTHR43081">
    <property type="entry name" value="ADENYLATE CYCLASE, TERMINAL-DIFFERENTIATION SPECIFIC-RELATED"/>
    <property type="match status" value="1"/>
</dbReference>
<evidence type="ECO:0000313" key="2">
    <source>
        <dbReference type="EMBL" id="TCL01417.1"/>
    </source>
</evidence>
<sequence length="383" mass="41438">MRDIDTLNKWLIAEGRLIGDEIAIVKGYCQALVALGVPLARARIAQTYANPLLSAWGIIWTAEKTHRYTVASEVLSTGAWHGSPFEHVVTTRSSLRQRLTGVDLDGKHTLYRELAEAGATDFLAMALEYGDGAVQGASFTTAAPEGFSDRHLEALEHTRHALAAALEPIAMRESQKSLLQTYLGQGPAIEIGQGHIKRGESRKLNAAILFADLRGFTAKSETWPEDQLLAVMGDYFEMVVGAIQDHGGDVLKFMGDGILAVFGDGEATKEACQSAASAAQAALQKLETYNQTAIQPIAFVVGLDYGDVTYGNIGSPDRLDFTVVGRAVNTASRVQELCKTLGEHVLMTRDVAVQLGTQTRSLGRHRMRGLPEAVEVFTMDPDP</sequence>
<organism evidence="2 3">
    <name type="scientific">Shimia isoporae</name>
    <dbReference type="NCBI Taxonomy" id="647720"/>
    <lineage>
        <taxon>Bacteria</taxon>
        <taxon>Pseudomonadati</taxon>
        <taxon>Pseudomonadota</taxon>
        <taxon>Alphaproteobacteria</taxon>
        <taxon>Rhodobacterales</taxon>
        <taxon>Roseobacteraceae</taxon>
    </lineage>
</organism>
<dbReference type="InterPro" id="IPR029787">
    <property type="entry name" value="Nucleotide_cyclase"/>
</dbReference>
<dbReference type="Proteomes" id="UP000295673">
    <property type="component" value="Unassembled WGS sequence"/>
</dbReference>
<proteinExistence type="predicted"/>
<dbReference type="InterPro" id="IPR001054">
    <property type="entry name" value="A/G_cyclase"/>
</dbReference>
<dbReference type="SMART" id="SM00044">
    <property type="entry name" value="CYCc"/>
    <property type="match status" value="1"/>
</dbReference>
<dbReference type="Pfam" id="PF00211">
    <property type="entry name" value="Guanylate_cyc"/>
    <property type="match status" value="1"/>
</dbReference>
<evidence type="ECO:0000259" key="1">
    <source>
        <dbReference type="PROSITE" id="PS50125"/>
    </source>
</evidence>
<keyword evidence="3" id="KW-1185">Reference proteome</keyword>
<dbReference type="PANTHER" id="PTHR43081:SF11">
    <property type="entry name" value="BLR2264 PROTEIN"/>
    <property type="match status" value="1"/>
</dbReference>
<gene>
    <name evidence="2" type="ORF">BXY66_2732</name>
</gene>
<protein>
    <submittedName>
        <fullName evidence="2">Adenylate/guanylate cyclase</fullName>
    </submittedName>
</protein>
<feature type="domain" description="Guanylate cyclase" evidence="1">
    <location>
        <begin position="207"/>
        <end position="335"/>
    </location>
</feature>
<dbReference type="AlphaFoldDB" id="A0A4R1N3V2"/>
<dbReference type="Gene3D" id="3.30.70.1230">
    <property type="entry name" value="Nucleotide cyclase"/>
    <property type="match status" value="1"/>
</dbReference>
<dbReference type="CDD" id="cd07302">
    <property type="entry name" value="CHD"/>
    <property type="match status" value="1"/>
</dbReference>
<evidence type="ECO:0000313" key="3">
    <source>
        <dbReference type="Proteomes" id="UP000295673"/>
    </source>
</evidence>
<dbReference type="OrthoDB" id="9801651at2"/>
<accession>A0A4R1N3V2</accession>
<dbReference type="EMBL" id="SMGR01000002">
    <property type="protein sequence ID" value="TCL01417.1"/>
    <property type="molecule type" value="Genomic_DNA"/>
</dbReference>
<dbReference type="GO" id="GO:0004016">
    <property type="term" value="F:adenylate cyclase activity"/>
    <property type="evidence" value="ECO:0007669"/>
    <property type="project" value="UniProtKB-ARBA"/>
</dbReference>
<dbReference type="RefSeq" id="WP_132860769.1">
    <property type="nucleotide sequence ID" value="NZ_SMGR01000002.1"/>
</dbReference>
<dbReference type="GO" id="GO:0035556">
    <property type="term" value="P:intracellular signal transduction"/>
    <property type="evidence" value="ECO:0007669"/>
    <property type="project" value="InterPro"/>
</dbReference>
<name>A0A4R1N3V2_9RHOB</name>
<dbReference type="PROSITE" id="PS50125">
    <property type="entry name" value="GUANYLATE_CYCLASE_2"/>
    <property type="match status" value="1"/>
</dbReference>
<comment type="caution">
    <text evidence="2">The sequence shown here is derived from an EMBL/GenBank/DDBJ whole genome shotgun (WGS) entry which is preliminary data.</text>
</comment>
<dbReference type="InterPro" id="IPR050697">
    <property type="entry name" value="Adenylyl/Guanylyl_Cyclase_3/4"/>
</dbReference>
<reference evidence="2 3" key="1">
    <citation type="submission" date="2019-03" db="EMBL/GenBank/DDBJ databases">
        <title>Genomic Encyclopedia of Archaeal and Bacterial Type Strains, Phase II (KMG-II): from individual species to whole genera.</title>
        <authorList>
            <person name="Goeker M."/>
        </authorList>
    </citation>
    <scope>NUCLEOTIDE SEQUENCE [LARGE SCALE GENOMIC DNA]</scope>
    <source>
        <strain evidence="2 3">DSM 26433</strain>
    </source>
</reference>
<dbReference type="GO" id="GO:0006171">
    <property type="term" value="P:cAMP biosynthetic process"/>
    <property type="evidence" value="ECO:0007669"/>
    <property type="project" value="TreeGrafter"/>
</dbReference>